<reference evidence="9" key="2">
    <citation type="submission" date="2023-05" db="EMBL/GenBank/DDBJ databases">
        <authorList>
            <person name="Fouks B."/>
        </authorList>
    </citation>
    <scope>NUCLEOTIDE SEQUENCE</scope>
    <source>
        <strain evidence="9">Stay&amp;Tobe</strain>
        <tissue evidence="9">Testes</tissue>
    </source>
</reference>
<comment type="caution">
    <text evidence="9">The sequence shown here is derived from an EMBL/GenBank/DDBJ whole genome shotgun (WGS) entry which is preliminary data.</text>
</comment>
<organism evidence="9 10">
    <name type="scientific">Diploptera punctata</name>
    <name type="common">Pacific beetle cockroach</name>
    <dbReference type="NCBI Taxonomy" id="6984"/>
    <lineage>
        <taxon>Eukaryota</taxon>
        <taxon>Metazoa</taxon>
        <taxon>Ecdysozoa</taxon>
        <taxon>Arthropoda</taxon>
        <taxon>Hexapoda</taxon>
        <taxon>Insecta</taxon>
        <taxon>Pterygota</taxon>
        <taxon>Neoptera</taxon>
        <taxon>Polyneoptera</taxon>
        <taxon>Dictyoptera</taxon>
        <taxon>Blattodea</taxon>
        <taxon>Blaberoidea</taxon>
        <taxon>Blaberidae</taxon>
        <taxon>Diplopterinae</taxon>
        <taxon>Diploptera</taxon>
    </lineage>
</organism>
<reference evidence="9" key="1">
    <citation type="journal article" date="2023" name="IScience">
        <title>Live-bearing cockroach genome reveals convergent evolutionary mechanisms linked to viviparity in insects and beyond.</title>
        <authorList>
            <person name="Fouks B."/>
            <person name="Harrison M.C."/>
            <person name="Mikhailova A.A."/>
            <person name="Marchal E."/>
            <person name="English S."/>
            <person name="Carruthers M."/>
            <person name="Jennings E.C."/>
            <person name="Chiamaka E.L."/>
            <person name="Frigard R.A."/>
            <person name="Pippel M."/>
            <person name="Attardo G.M."/>
            <person name="Benoit J.B."/>
            <person name="Bornberg-Bauer E."/>
            <person name="Tobe S.S."/>
        </authorList>
    </citation>
    <scope>NUCLEOTIDE SEQUENCE</scope>
    <source>
        <strain evidence="9">Stay&amp;Tobe</strain>
    </source>
</reference>
<name>A0AAD8ERE9_DIPPU</name>
<feature type="transmembrane region" description="Helical" evidence="8">
    <location>
        <begin position="177"/>
        <end position="199"/>
    </location>
</feature>
<evidence type="ECO:0000256" key="3">
    <source>
        <dbReference type="ARBA" id="ARBA00022692"/>
    </source>
</evidence>
<dbReference type="AlphaFoldDB" id="A0AAD8ERE9"/>
<dbReference type="PANTHER" id="PTHR21143:SF134">
    <property type="entry name" value="GUSTATORY RECEPTOR"/>
    <property type="match status" value="1"/>
</dbReference>
<feature type="transmembrane region" description="Helical" evidence="8">
    <location>
        <begin position="50"/>
        <end position="73"/>
    </location>
</feature>
<keyword evidence="7 8" id="KW-0807">Transducer</keyword>
<feature type="transmembrane region" description="Helical" evidence="8">
    <location>
        <begin position="144"/>
        <end position="165"/>
    </location>
</feature>
<evidence type="ECO:0000256" key="4">
    <source>
        <dbReference type="ARBA" id="ARBA00022989"/>
    </source>
</evidence>
<dbReference type="Proteomes" id="UP001233999">
    <property type="component" value="Unassembled WGS sequence"/>
</dbReference>
<evidence type="ECO:0000313" key="10">
    <source>
        <dbReference type="Proteomes" id="UP001233999"/>
    </source>
</evidence>
<keyword evidence="6 8" id="KW-0675">Receptor</keyword>
<keyword evidence="4 8" id="KW-1133">Transmembrane helix</keyword>
<dbReference type="PANTHER" id="PTHR21143">
    <property type="entry name" value="INVERTEBRATE GUSTATORY RECEPTOR"/>
    <property type="match status" value="1"/>
</dbReference>
<keyword evidence="5 8" id="KW-0472">Membrane</keyword>
<evidence type="ECO:0000256" key="7">
    <source>
        <dbReference type="ARBA" id="ARBA00023224"/>
    </source>
</evidence>
<gene>
    <name evidence="9" type="ORF">L9F63_010234</name>
</gene>
<evidence type="ECO:0000256" key="2">
    <source>
        <dbReference type="ARBA" id="ARBA00022475"/>
    </source>
</evidence>
<dbReference type="Pfam" id="PF08395">
    <property type="entry name" value="7tm_7"/>
    <property type="match status" value="1"/>
</dbReference>
<dbReference type="GO" id="GO:0007165">
    <property type="term" value="P:signal transduction"/>
    <property type="evidence" value="ECO:0007669"/>
    <property type="project" value="UniProtKB-KW"/>
</dbReference>
<comment type="similarity">
    <text evidence="8">Belongs to the insect chemoreceptor superfamily. Gustatory receptor (GR) family.</text>
</comment>
<dbReference type="GO" id="GO:0043025">
    <property type="term" value="C:neuronal cell body"/>
    <property type="evidence" value="ECO:0007669"/>
    <property type="project" value="TreeGrafter"/>
</dbReference>
<keyword evidence="2 8" id="KW-1003">Cell membrane</keyword>
<dbReference type="GO" id="GO:0005886">
    <property type="term" value="C:plasma membrane"/>
    <property type="evidence" value="ECO:0007669"/>
    <property type="project" value="UniProtKB-SubCell"/>
</dbReference>
<feature type="transmembrane region" description="Helical" evidence="8">
    <location>
        <begin position="331"/>
        <end position="350"/>
    </location>
</feature>
<evidence type="ECO:0000256" key="5">
    <source>
        <dbReference type="ARBA" id="ARBA00023136"/>
    </source>
</evidence>
<protein>
    <recommendedName>
        <fullName evidence="8">Gustatory receptor</fullName>
    </recommendedName>
</protein>
<keyword evidence="10" id="KW-1185">Reference proteome</keyword>
<evidence type="ECO:0000256" key="1">
    <source>
        <dbReference type="ARBA" id="ARBA00004651"/>
    </source>
</evidence>
<comment type="subcellular location">
    <subcellularLocation>
        <location evidence="1 8">Cell membrane</location>
        <topology evidence="1 8">Multi-pass membrane protein</topology>
    </subcellularLocation>
</comment>
<evidence type="ECO:0000256" key="6">
    <source>
        <dbReference type="ARBA" id="ARBA00023170"/>
    </source>
</evidence>
<feature type="transmembrane region" description="Helical" evidence="8">
    <location>
        <begin position="93"/>
        <end position="113"/>
    </location>
</feature>
<evidence type="ECO:0000313" key="9">
    <source>
        <dbReference type="EMBL" id="KAJ9599294.1"/>
    </source>
</evidence>
<proteinExistence type="inferred from homology"/>
<feature type="transmembrane region" description="Helical" evidence="8">
    <location>
        <begin position="405"/>
        <end position="428"/>
    </location>
</feature>
<dbReference type="GO" id="GO:0007635">
    <property type="term" value="P:chemosensory behavior"/>
    <property type="evidence" value="ECO:0007669"/>
    <property type="project" value="TreeGrafter"/>
</dbReference>
<sequence length="436" mass="50768">MAVLKPVTLYEAMKPIIIVSRIIGILPITFQPEVKNSRDSRVSKFSANILAIISLCYSFSLIITIVCLCYTIIFSKIKTIYSEIKHQFILTDVITMILMFLCTYVALIHCSLLKRNKWDEIMIRIQKLDNRLFKSISMHSYNKLLRNIILQLSAVICVSAVLITFDYFELLEVMNPILVYTRIALQFVRCFMDLQYINLNLIIRERFIMFNEQILRAFGFKSEKSINRCLIRSSKNIFEKDLNILRRFFAHIRQLLCGNPRKSNTFFTNNSKYNDSFMIKGRICMIRSKMSENNIQTIRIDHIEICSIQQLINDYYQTYMLLEFLNTGADLVLFLCILWIGFNILKFVIITGSCGSVINADKSTAIIVSKVLNFTECLQPKITKQLYKFSRQLLYSKVNFTANHFFHLDSAVLGGIVKAIIIYVVILLQSQNMYKK</sequence>
<dbReference type="GO" id="GO:0030425">
    <property type="term" value="C:dendrite"/>
    <property type="evidence" value="ECO:0007669"/>
    <property type="project" value="TreeGrafter"/>
</dbReference>
<comment type="caution">
    <text evidence="8">Lacks conserved residue(s) required for the propagation of feature annotation.</text>
</comment>
<dbReference type="InterPro" id="IPR013604">
    <property type="entry name" value="7TM_chemorcpt"/>
</dbReference>
<evidence type="ECO:0000256" key="8">
    <source>
        <dbReference type="RuleBase" id="RU363108"/>
    </source>
</evidence>
<keyword evidence="3 8" id="KW-0812">Transmembrane</keyword>
<dbReference type="GO" id="GO:0050909">
    <property type="term" value="P:sensory perception of taste"/>
    <property type="evidence" value="ECO:0007669"/>
    <property type="project" value="InterPro"/>
</dbReference>
<dbReference type="GO" id="GO:0030424">
    <property type="term" value="C:axon"/>
    <property type="evidence" value="ECO:0007669"/>
    <property type="project" value="TreeGrafter"/>
</dbReference>
<dbReference type="EMBL" id="JASPKZ010000821">
    <property type="protein sequence ID" value="KAJ9599294.1"/>
    <property type="molecule type" value="Genomic_DNA"/>
</dbReference>
<accession>A0AAD8ERE9</accession>
<dbReference type="GO" id="GO:0008049">
    <property type="term" value="P:male courtship behavior"/>
    <property type="evidence" value="ECO:0007669"/>
    <property type="project" value="TreeGrafter"/>
</dbReference>
<comment type="function">
    <text evidence="8">Gustatory receptor which mediates acceptance or avoidance behavior, depending on its substrates.</text>
</comment>